<feature type="transmembrane region" description="Helical" evidence="6">
    <location>
        <begin position="426"/>
        <end position="445"/>
    </location>
</feature>
<dbReference type="PANTHER" id="PTHR30618">
    <property type="entry name" value="NCS1 FAMILY PURINE/PYRIMIDINE TRANSPORTER"/>
    <property type="match status" value="1"/>
</dbReference>
<feature type="transmembrane region" description="Helical" evidence="6">
    <location>
        <begin position="129"/>
        <end position="152"/>
    </location>
</feature>
<evidence type="ECO:0000256" key="4">
    <source>
        <dbReference type="ARBA" id="ARBA00022989"/>
    </source>
</evidence>
<evidence type="ECO:0000313" key="7">
    <source>
        <dbReference type="EMBL" id="MCM3713744.1"/>
    </source>
</evidence>
<feature type="transmembrane region" description="Helical" evidence="6">
    <location>
        <begin position="330"/>
        <end position="352"/>
    </location>
</feature>
<feature type="transmembrane region" description="Helical" evidence="6">
    <location>
        <begin position="358"/>
        <end position="379"/>
    </location>
</feature>
<dbReference type="Pfam" id="PF02133">
    <property type="entry name" value="Transp_cyt_pur"/>
    <property type="match status" value="1"/>
</dbReference>
<keyword evidence="5 6" id="KW-0472">Membrane</keyword>
<dbReference type="GO" id="GO:0005886">
    <property type="term" value="C:plasma membrane"/>
    <property type="evidence" value="ECO:0007669"/>
    <property type="project" value="TreeGrafter"/>
</dbReference>
<feature type="transmembrane region" description="Helical" evidence="6">
    <location>
        <begin position="164"/>
        <end position="184"/>
    </location>
</feature>
<evidence type="ECO:0000313" key="8">
    <source>
        <dbReference type="Proteomes" id="UP001139179"/>
    </source>
</evidence>
<dbReference type="EMBL" id="JAMBOL010000003">
    <property type="protein sequence ID" value="MCM3713744.1"/>
    <property type="molecule type" value="Genomic_DNA"/>
</dbReference>
<feature type="transmembrane region" description="Helical" evidence="6">
    <location>
        <begin position="253"/>
        <end position="273"/>
    </location>
</feature>
<proteinExistence type="inferred from homology"/>
<comment type="similarity">
    <text evidence="2">Belongs to the purine-cytosine permease (2.A.39) family.</text>
</comment>
<evidence type="ECO:0000256" key="5">
    <source>
        <dbReference type="ARBA" id="ARBA00023136"/>
    </source>
</evidence>
<keyword evidence="8" id="KW-1185">Reference proteome</keyword>
<evidence type="ECO:0000256" key="1">
    <source>
        <dbReference type="ARBA" id="ARBA00004141"/>
    </source>
</evidence>
<feature type="transmembrane region" description="Helical" evidence="6">
    <location>
        <begin position="27"/>
        <end position="50"/>
    </location>
</feature>
<evidence type="ECO:0000256" key="2">
    <source>
        <dbReference type="ARBA" id="ARBA00008974"/>
    </source>
</evidence>
<keyword evidence="3 6" id="KW-0812">Transmembrane</keyword>
<comment type="subcellular location">
    <subcellularLocation>
        <location evidence="1">Membrane</location>
        <topology evidence="1">Multi-pass membrane protein</topology>
    </subcellularLocation>
</comment>
<dbReference type="AlphaFoldDB" id="A0A9X2DN43"/>
<keyword evidence="4 6" id="KW-1133">Transmembrane helix</keyword>
<feature type="transmembrane region" description="Helical" evidence="6">
    <location>
        <begin position="56"/>
        <end position="77"/>
    </location>
</feature>
<sequence>MSQKREVSLQGKDIMPTLDKERNISTFGFFFLWVGIAVQLATFTTAAQLYPSLSPGQIVTAALLGNLVVAALLVLLGDFGIKYGIPYAVYIRACFGYLGTHIPATVRAIPAIFWFGFQTWMGAFALNEITIILFDYSNLTLLIILFGAIQIINTAMGIDAIKKFEILAAPSILIIGIYLQYLIMTQFDITFSSLFTLEGDGGLSLGYGIVVFMGMYITMALNASDFTRFLKVKNADKKGSWFKANKGSAVSQVLGLLSSMILFTIIGMTSGVATGNWNPIETMTAVLGEGSPLVLVLCLAFVILAQWSTNISANLLPPGYIIVNYFPKKITFATGAIIAGTIGLVMQPWAFADALPQILIIISALLSPIAGIMFCDYYFLRKRQLNIEELYQSGGQYEYWNNVNPAALISYVPAGLSVFFFPDYGFFTAFLISNALYYPLMKFWIAKKYYQPEIFGKIEVQHSLAQQQPVEKKEAI</sequence>
<comment type="caution">
    <text evidence="7">The sequence shown here is derived from an EMBL/GenBank/DDBJ whole genome shotgun (WGS) entry which is preliminary data.</text>
</comment>
<organism evidence="7 8">
    <name type="scientific">Halalkalibacter oceani</name>
    <dbReference type="NCBI Taxonomy" id="1653776"/>
    <lineage>
        <taxon>Bacteria</taxon>
        <taxon>Bacillati</taxon>
        <taxon>Bacillota</taxon>
        <taxon>Bacilli</taxon>
        <taxon>Bacillales</taxon>
        <taxon>Bacillaceae</taxon>
        <taxon>Halalkalibacter</taxon>
    </lineage>
</organism>
<dbReference type="InterPro" id="IPR001248">
    <property type="entry name" value="Pur-cyt_permease"/>
</dbReference>
<evidence type="ECO:0000256" key="3">
    <source>
        <dbReference type="ARBA" id="ARBA00022692"/>
    </source>
</evidence>
<name>A0A9X2DN43_9BACI</name>
<evidence type="ECO:0000256" key="6">
    <source>
        <dbReference type="SAM" id="Phobius"/>
    </source>
</evidence>
<reference evidence="7" key="1">
    <citation type="submission" date="2022-05" db="EMBL/GenBank/DDBJ databases">
        <title>Comparative Genomics of Spacecraft Associated Microbes.</title>
        <authorList>
            <person name="Tran M.T."/>
            <person name="Wright A."/>
            <person name="Seuylemezian A."/>
            <person name="Eisen J."/>
            <person name="Coil D."/>
        </authorList>
    </citation>
    <scope>NUCLEOTIDE SEQUENCE</scope>
    <source>
        <strain evidence="7">214.1.1</strain>
    </source>
</reference>
<protein>
    <submittedName>
        <fullName evidence="7">Cytosine permease</fullName>
    </submittedName>
</protein>
<dbReference type="Proteomes" id="UP001139179">
    <property type="component" value="Unassembled WGS sequence"/>
</dbReference>
<dbReference type="PANTHER" id="PTHR30618:SF0">
    <property type="entry name" value="PURINE-URACIL PERMEASE NCS1"/>
    <property type="match status" value="1"/>
</dbReference>
<feature type="transmembrane region" description="Helical" evidence="6">
    <location>
        <begin position="204"/>
        <end position="223"/>
    </location>
</feature>
<dbReference type="RefSeq" id="WP_251222537.1">
    <property type="nucleotide sequence ID" value="NZ_JAMBOL010000003.1"/>
</dbReference>
<gene>
    <name evidence="7" type="ORF">M3202_06575</name>
</gene>
<dbReference type="Gene3D" id="1.10.4160.10">
    <property type="entry name" value="Hydantoin permease"/>
    <property type="match status" value="1"/>
</dbReference>
<feature type="transmembrane region" description="Helical" evidence="6">
    <location>
        <begin position="293"/>
        <end position="309"/>
    </location>
</feature>
<feature type="transmembrane region" description="Helical" evidence="6">
    <location>
        <begin position="399"/>
        <end position="420"/>
    </location>
</feature>
<feature type="transmembrane region" description="Helical" evidence="6">
    <location>
        <begin position="89"/>
        <end position="117"/>
    </location>
</feature>
<dbReference type="InterPro" id="IPR045225">
    <property type="entry name" value="Uracil/uridine/allantoin_perm"/>
</dbReference>
<dbReference type="GO" id="GO:0015205">
    <property type="term" value="F:nucleobase transmembrane transporter activity"/>
    <property type="evidence" value="ECO:0007669"/>
    <property type="project" value="TreeGrafter"/>
</dbReference>
<accession>A0A9X2DN43</accession>